<keyword evidence="4" id="KW-1133">Transmembrane helix</keyword>
<keyword evidence="9" id="KW-1185">Reference proteome</keyword>
<evidence type="ECO:0000256" key="1">
    <source>
        <dbReference type="ARBA" id="ARBA00004167"/>
    </source>
</evidence>
<evidence type="ECO:0000256" key="4">
    <source>
        <dbReference type="ARBA" id="ARBA00022989"/>
    </source>
</evidence>
<evidence type="ECO:0000256" key="2">
    <source>
        <dbReference type="ARBA" id="ARBA00012405"/>
    </source>
</evidence>
<comment type="subcellular location">
    <subcellularLocation>
        <location evidence="1">Membrane</location>
        <topology evidence="1">Single-pass membrane protein</topology>
    </subcellularLocation>
</comment>
<sequence>MRIDPVDGTSSPPGADLPSPPGPSLRPPPPPPTRRQEWIIGLVVVPLSFLTSCWEHVATSLSRWRRSQAAGAAITRREHGERVARVQRQVTEWASMPAGSRPPLRTDRTASESLSVRVPDKTGAKRVRLGDFRHILDLDLKKGTVTVEPFVTVGEVTSFLLRHGLMLEATLEMEDATLGGLALSQGMTTHSHRCGLVSDTVTDYELVTGDGKIVVASETQNTDVFRAIPFSHGSLGFLTSLSLRVVPAQKELLVSYRKFGSVKELQEALVASVETTDAFFLEGVIHSTSHTVLIRGDLVSGDELEKLKREGVPTNKQGQWWKEWFFVHTSKVEDGHRELMPMHDYLMRHDKSLCMTMKYVFPAGNHPLLRYTLGWMLPPRVQFLKSLRPPDVRMETAQSQVYQDLAVPHESFCELVDLAKTEFDIFPLMVYPCKIVDRGGFIRIPSDLRHGDPASHLYLNMGLYGVPRGVRKQTLGYSTIGSVRRVLDLVRSRGGFQHSYCDVFQTPEEFEEMFDHALANEVRKRVGSEALPGVYGKVRPEVDWEKEVVEAA</sequence>
<dbReference type="InterPro" id="IPR006094">
    <property type="entry name" value="Oxid_FAD_bind_N"/>
</dbReference>
<proteinExistence type="predicted"/>
<keyword evidence="5" id="KW-0472">Membrane</keyword>
<feature type="domain" description="FAD-binding PCMH-type" evidence="7">
    <location>
        <begin position="65"/>
        <end position="248"/>
    </location>
</feature>
<dbReference type="OrthoDB" id="415825at2759"/>
<dbReference type="Pfam" id="PF01565">
    <property type="entry name" value="FAD_binding_4"/>
    <property type="match status" value="1"/>
</dbReference>
<dbReference type="PROSITE" id="PS51387">
    <property type="entry name" value="FAD_PCMH"/>
    <property type="match status" value="1"/>
</dbReference>
<name>A0A139A2F2_GONPJ</name>
<protein>
    <recommendedName>
        <fullName evidence="2">Delta(24)-sterol reductase</fullName>
        <ecNumber evidence="2">1.3.1.72</ecNumber>
    </recommendedName>
</protein>
<dbReference type="STRING" id="1344416.A0A139A2F2"/>
<gene>
    <name evidence="8" type="ORF">M427DRAFT_115407</name>
</gene>
<dbReference type="OMA" id="TKWLYAH"/>
<dbReference type="EMBL" id="KQ965811">
    <property type="protein sequence ID" value="KXS10966.1"/>
    <property type="molecule type" value="Genomic_DNA"/>
</dbReference>
<dbReference type="InterPro" id="IPR036318">
    <property type="entry name" value="FAD-bd_PCMH-like_sf"/>
</dbReference>
<keyword evidence="3" id="KW-0812">Transmembrane</keyword>
<dbReference type="Proteomes" id="UP000070544">
    <property type="component" value="Unassembled WGS sequence"/>
</dbReference>
<feature type="region of interest" description="Disordered" evidence="6">
    <location>
        <begin position="1"/>
        <end position="33"/>
    </location>
</feature>
<dbReference type="EC" id="1.3.1.72" evidence="2"/>
<accession>A0A139A2F2</accession>
<dbReference type="PANTHER" id="PTHR10801:SF2">
    <property type="entry name" value="FAD-BINDING PCMH-TYPE DOMAIN-CONTAINING PROTEIN"/>
    <property type="match status" value="1"/>
</dbReference>
<dbReference type="InterPro" id="IPR016169">
    <property type="entry name" value="FAD-bd_PCMH_sub2"/>
</dbReference>
<dbReference type="GO" id="GO:0050614">
    <property type="term" value="F:Delta24-sterol reductase activity"/>
    <property type="evidence" value="ECO:0007669"/>
    <property type="project" value="UniProtKB-EC"/>
</dbReference>
<evidence type="ECO:0000313" key="9">
    <source>
        <dbReference type="Proteomes" id="UP000070544"/>
    </source>
</evidence>
<dbReference type="AlphaFoldDB" id="A0A139A2F2"/>
<dbReference type="GO" id="GO:0008202">
    <property type="term" value="P:steroid metabolic process"/>
    <property type="evidence" value="ECO:0007669"/>
    <property type="project" value="TreeGrafter"/>
</dbReference>
<evidence type="ECO:0000256" key="6">
    <source>
        <dbReference type="SAM" id="MobiDB-lite"/>
    </source>
</evidence>
<dbReference type="SUPFAM" id="SSF56176">
    <property type="entry name" value="FAD-binding/transporter-associated domain-like"/>
    <property type="match status" value="1"/>
</dbReference>
<dbReference type="GO" id="GO:0000246">
    <property type="term" value="F:Delta24(24-1) sterol reductase activity"/>
    <property type="evidence" value="ECO:0007669"/>
    <property type="project" value="TreeGrafter"/>
</dbReference>
<reference evidence="8 9" key="1">
    <citation type="journal article" date="2015" name="Genome Biol. Evol.">
        <title>Phylogenomic analyses indicate that early fungi evolved digesting cell walls of algal ancestors of land plants.</title>
        <authorList>
            <person name="Chang Y."/>
            <person name="Wang S."/>
            <person name="Sekimoto S."/>
            <person name="Aerts A.L."/>
            <person name="Choi C."/>
            <person name="Clum A."/>
            <person name="LaButti K.M."/>
            <person name="Lindquist E.A."/>
            <person name="Yee Ngan C."/>
            <person name="Ohm R.A."/>
            <person name="Salamov A.A."/>
            <person name="Grigoriev I.V."/>
            <person name="Spatafora J.W."/>
            <person name="Berbee M.L."/>
        </authorList>
    </citation>
    <scope>NUCLEOTIDE SEQUENCE [LARGE SCALE GENOMIC DNA]</scope>
    <source>
        <strain evidence="8 9">JEL478</strain>
    </source>
</reference>
<evidence type="ECO:0000256" key="5">
    <source>
        <dbReference type="ARBA" id="ARBA00023136"/>
    </source>
</evidence>
<feature type="compositionally biased region" description="Pro residues" evidence="6">
    <location>
        <begin position="18"/>
        <end position="33"/>
    </location>
</feature>
<evidence type="ECO:0000259" key="7">
    <source>
        <dbReference type="PROSITE" id="PS51387"/>
    </source>
</evidence>
<dbReference type="InterPro" id="IPR040165">
    <property type="entry name" value="Diminuto-like"/>
</dbReference>
<evidence type="ECO:0000256" key="3">
    <source>
        <dbReference type="ARBA" id="ARBA00022692"/>
    </source>
</evidence>
<dbReference type="InterPro" id="IPR016166">
    <property type="entry name" value="FAD-bd_PCMH"/>
</dbReference>
<evidence type="ECO:0000313" key="8">
    <source>
        <dbReference type="EMBL" id="KXS10966.1"/>
    </source>
</evidence>
<dbReference type="GO" id="GO:0071949">
    <property type="term" value="F:FAD binding"/>
    <property type="evidence" value="ECO:0007669"/>
    <property type="project" value="InterPro"/>
</dbReference>
<organism evidence="8 9">
    <name type="scientific">Gonapodya prolifera (strain JEL478)</name>
    <name type="common">Monoblepharis prolifera</name>
    <dbReference type="NCBI Taxonomy" id="1344416"/>
    <lineage>
        <taxon>Eukaryota</taxon>
        <taxon>Fungi</taxon>
        <taxon>Fungi incertae sedis</taxon>
        <taxon>Chytridiomycota</taxon>
        <taxon>Chytridiomycota incertae sedis</taxon>
        <taxon>Monoblepharidomycetes</taxon>
        <taxon>Monoblepharidales</taxon>
        <taxon>Gonapodyaceae</taxon>
        <taxon>Gonapodya</taxon>
    </lineage>
</organism>
<dbReference type="GO" id="GO:0005737">
    <property type="term" value="C:cytoplasm"/>
    <property type="evidence" value="ECO:0007669"/>
    <property type="project" value="TreeGrafter"/>
</dbReference>
<dbReference type="Gene3D" id="3.30.465.10">
    <property type="match status" value="1"/>
</dbReference>
<dbReference type="GO" id="GO:0016020">
    <property type="term" value="C:membrane"/>
    <property type="evidence" value="ECO:0007669"/>
    <property type="project" value="UniProtKB-SubCell"/>
</dbReference>
<dbReference type="PANTHER" id="PTHR10801">
    <property type="entry name" value="24-DEHYDROCHOLESTEROL REDUCTASE"/>
    <property type="match status" value="1"/>
</dbReference>